<sequence>MPWVPMFAKCVRRSILRSGEMSIFGSGGCELCEAARMSEWFYEDEECWIAECESCAVPMVVWREHDANPSEEVKTRLHEKLEKVVEEFFDFEMRIDNNMRTIPDHYHAHARPKGGFYGYGLRRAK</sequence>
<dbReference type="EMBL" id="CAEZWJ010000013">
    <property type="protein sequence ID" value="CAB4651393.1"/>
    <property type="molecule type" value="Genomic_DNA"/>
</dbReference>
<accession>A0A6J6KSB9</accession>
<dbReference type="AlphaFoldDB" id="A0A6J6KSB9"/>
<protein>
    <submittedName>
        <fullName evidence="1">Unannotated protein</fullName>
    </submittedName>
</protein>
<gene>
    <name evidence="1" type="ORF">UFOPK2214_00617</name>
</gene>
<proteinExistence type="predicted"/>
<evidence type="ECO:0000313" key="1">
    <source>
        <dbReference type="EMBL" id="CAB4651393.1"/>
    </source>
</evidence>
<organism evidence="1">
    <name type="scientific">freshwater metagenome</name>
    <dbReference type="NCBI Taxonomy" id="449393"/>
    <lineage>
        <taxon>unclassified sequences</taxon>
        <taxon>metagenomes</taxon>
        <taxon>ecological metagenomes</taxon>
    </lineage>
</organism>
<name>A0A6J6KSB9_9ZZZZ</name>
<reference evidence="1" key="1">
    <citation type="submission" date="2020-05" db="EMBL/GenBank/DDBJ databases">
        <authorList>
            <person name="Chiriac C."/>
            <person name="Salcher M."/>
            <person name="Ghai R."/>
            <person name="Kavagutti S V."/>
        </authorList>
    </citation>
    <scope>NUCLEOTIDE SEQUENCE</scope>
</reference>